<name>A0A518DDI0_9BACT</name>
<dbReference type="PANTHER" id="PTHR30093:SF2">
    <property type="entry name" value="TYPE II SECRETION SYSTEM PROTEIN H"/>
    <property type="match status" value="1"/>
</dbReference>
<dbReference type="Pfam" id="PF07963">
    <property type="entry name" value="N_methyl"/>
    <property type="match status" value="1"/>
</dbReference>
<dbReference type="InterPro" id="IPR011453">
    <property type="entry name" value="DUF1559"/>
</dbReference>
<evidence type="ECO:0000313" key="3">
    <source>
        <dbReference type="EMBL" id="QDU89529.1"/>
    </source>
</evidence>
<dbReference type="PANTHER" id="PTHR30093">
    <property type="entry name" value="GENERAL SECRETION PATHWAY PROTEIN G"/>
    <property type="match status" value="1"/>
</dbReference>
<feature type="domain" description="DUF1559" evidence="2">
    <location>
        <begin position="39"/>
        <end position="349"/>
    </location>
</feature>
<dbReference type="InterPro" id="IPR012902">
    <property type="entry name" value="N_methyl_site"/>
</dbReference>
<proteinExistence type="predicted"/>
<dbReference type="SUPFAM" id="SSF54523">
    <property type="entry name" value="Pili subunits"/>
    <property type="match status" value="1"/>
</dbReference>
<organism evidence="3 4">
    <name type="scientific">Pirellulimonas nuda</name>
    <dbReference type="NCBI Taxonomy" id="2528009"/>
    <lineage>
        <taxon>Bacteria</taxon>
        <taxon>Pseudomonadati</taxon>
        <taxon>Planctomycetota</taxon>
        <taxon>Planctomycetia</taxon>
        <taxon>Pirellulales</taxon>
        <taxon>Lacipirellulaceae</taxon>
        <taxon>Pirellulimonas</taxon>
    </lineage>
</organism>
<dbReference type="AlphaFoldDB" id="A0A518DDI0"/>
<dbReference type="NCBIfam" id="TIGR02532">
    <property type="entry name" value="IV_pilin_GFxxxE"/>
    <property type="match status" value="1"/>
</dbReference>
<protein>
    <recommendedName>
        <fullName evidence="2">DUF1559 domain-containing protein</fullName>
    </recommendedName>
</protein>
<dbReference type="NCBIfam" id="TIGR04294">
    <property type="entry name" value="pre_pil_HX9DG"/>
    <property type="match status" value="1"/>
</dbReference>
<feature type="compositionally biased region" description="Basic and acidic residues" evidence="1">
    <location>
        <begin position="253"/>
        <end position="269"/>
    </location>
</feature>
<dbReference type="InterPro" id="IPR027558">
    <property type="entry name" value="Pre_pil_HX9DG_C"/>
</dbReference>
<keyword evidence="4" id="KW-1185">Reference proteome</keyword>
<evidence type="ECO:0000313" key="4">
    <source>
        <dbReference type="Proteomes" id="UP000317429"/>
    </source>
</evidence>
<dbReference type="InterPro" id="IPR045584">
    <property type="entry name" value="Pilin-like"/>
</dbReference>
<sequence>MDRQTRRVRDPRAAFTLVELLVVIAIIGILVALLLPAVQAAREAARRSQCSNNLKQIGLAVMNYESSRSRLPPGAYLGEGSSWSAFILPYLEEGASFDGLSIGEDDQGNFQWGSPGGAEYASVAALGDKYRNVQLVETVFSVYRCPSMALPEHLYDLSADSYLVMRRVPASYLGIASGLAQNQFPSFWLRVKKKPSAQPLWEGADGVLVGVHHQQDTRTGRIALRKITDGTSKTGMIGEAVSDVETIGSLGRTPEDKRGDRKDHWHGGSDDIDTSIGSDSYSDMSEFLGSTGVGVNLQGTPQENQQVCRSADSVTCQALQLSLGSEHAGIVQVLYVDGHVEAIDENIDAAPWSDLGTRAGQSFNNGGADRR</sequence>
<dbReference type="RefSeq" id="WP_145292104.1">
    <property type="nucleotide sequence ID" value="NZ_CP036291.1"/>
</dbReference>
<dbReference type="Proteomes" id="UP000317429">
    <property type="component" value="Chromosome"/>
</dbReference>
<accession>A0A518DDI0</accession>
<dbReference type="OrthoDB" id="249131at2"/>
<dbReference type="Gene3D" id="3.30.700.10">
    <property type="entry name" value="Glycoprotein, Type 4 Pilin"/>
    <property type="match status" value="1"/>
</dbReference>
<evidence type="ECO:0000256" key="1">
    <source>
        <dbReference type="SAM" id="MobiDB-lite"/>
    </source>
</evidence>
<dbReference type="Pfam" id="PF07596">
    <property type="entry name" value="SBP_bac_10"/>
    <property type="match status" value="1"/>
</dbReference>
<reference evidence="3 4" key="1">
    <citation type="submission" date="2019-02" db="EMBL/GenBank/DDBJ databases">
        <title>Deep-cultivation of Planctomycetes and their phenomic and genomic characterization uncovers novel biology.</title>
        <authorList>
            <person name="Wiegand S."/>
            <person name="Jogler M."/>
            <person name="Boedeker C."/>
            <person name="Pinto D."/>
            <person name="Vollmers J."/>
            <person name="Rivas-Marin E."/>
            <person name="Kohn T."/>
            <person name="Peeters S.H."/>
            <person name="Heuer A."/>
            <person name="Rast P."/>
            <person name="Oberbeckmann S."/>
            <person name="Bunk B."/>
            <person name="Jeske O."/>
            <person name="Meyerdierks A."/>
            <person name="Storesund J.E."/>
            <person name="Kallscheuer N."/>
            <person name="Luecker S."/>
            <person name="Lage O.M."/>
            <person name="Pohl T."/>
            <person name="Merkel B.J."/>
            <person name="Hornburger P."/>
            <person name="Mueller R.-W."/>
            <person name="Bruemmer F."/>
            <person name="Labrenz M."/>
            <person name="Spormann A.M."/>
            <person name="Op den Camp H."/>
            <person name="Overmann J."/>
            <person name="Amann R."/>
            <person name="Jetten M.S.M."/>
            <person name="Mascher T."/>
            <person name="Medema M.H."/>
            <person name="Devos D.P."/>
            <person name="Kaster A.-K."/>
            <person name="Ovreas L."/>
            <person name="Rohde M."/>
            <person name="Galperin M.Y."/>
            <person name="Jogler C."/>
        </authorList>
    </citation>
    <scope>NUCLEOTIDE SEQUENCE [LARGE SCALE GENOMIC DNA]</scope>
    <source>
        <strain evidence="3 4">Pla175</strain>
    </source>
</reference>
<feature type="region of interest" description="Disordered" evidence="1">
    <location>
        <begin position="246"/>
        <end position="276"/>
    </location>
</feature>
<dbReference type="KEGG" id="pnd:Pla175_29210"/>
<gene>
    <name evidence="3" type="ORF">Pla175_29210</name>
</gene>
<evidence type="ECO:0000259" key="2">
    <source>
        <dbReference type="Pfam" id="PF07596"/>
    </source>
</evidence>
<dbReference type="EMBL" id="CP036291">
    <property type="protein sequence ID" value="QDU89529.1"/>
    <property type="molecule type" value="Genomic_DNA"/>
</dbReference>